<dbReference type="KEGG" id="crq:GCK72_016895"/>
<sequence>MEFVLLTEILMESNPLDEIKAAIAKYPVDHVFRKKCEMAVAVREERPFDAIRIAVELNRGNAVAGFIAEQIERAFQSRSSLKDSDRAYFLQKLQRQAGERSRNLKDSDHAYIREEYSRNNRKLTINQKREIAEHLGIHESKVHKYVNNLRDISRKQQKRKEQAEKEKRKERERFKGSCQSMSPLKNNSSEL</sequence>
<evidence type="ECO:0000313" key="2">
    <source>
        <dbReference type="EMBL" id="KAF1750346.1"/>
    </source>
</evidence>
<evidence type="ECO:0000256" key="1">
    <source>
        <dbReference type="SAM" id="MobiDB-lite"/>
    </source>
</evidence>
<name>A0A6A5G647_CAERE</name>
<feature type="compositionally biased region" description="Basic and acidic residues" evidence="1">
    <location>
        <begin position="151"/>
        <end position="175"/>
    </location>
</feature>
<evidence type="ECO:0008006" key="4">
    <source>
        <dbReference type="Google" id="ProtNLM"/>
    </source>
</evidence>
<feature type="region of interest" description="Disordered" evidence="1">
    <location>
        <begin position="151"/>
        <end position="191"/>
    </location>
</feature>
<comment type="caution">
    <text evidence="2">The sequence shown here is derived from an EMBL/GenBank/DDBJ whole genome shotgun (WGS) entry which is preliminary data.</text>
</comment>
<dbReference type="Proteomes" id="UP000483820">
    <property type="component" value="Chromosome V"/>
</dbReference>
<dbReference type="CTD" id="9803187"/>
<dbReference type="AlphaFoldDB" id="A0A6A5G647"/>
<dbReference type="GeneID" id="9803187"/>
<reference evidence="2 3" key="1">
    <citation type="submission" date="2019-12" db="EMBL/GenBank/DDBJ databases">
        <title>Chromosome-level assembly of the Caenorhabditis remanei genome.</title>
        <authorList>
            <person name="Teterina A.A."/>
            <person name="Willis J.H."/>
            <person name="Phillips P.C."/>
        </authorList>
    </citation>
    <scope>NUCLEOTIDE SEQUENCE [LARGE SCALE GENOMIC DNA]</scope>
    <source>
        <strain evidence="2 3">PX506</strain>
        <tissue evidence="2">Whole organism</tissue>
    </source>
</reference>
<accession>A0A6A5G647</accession>
<dbReference type="RefSeq" id="XP_003104380.2">
    <property type="nucleotide sequence ID" value="XM_003104332.2"/>
</dbReference>
<organism evidence="2 3">
    <name type="scientific">Caenorhabditis remanei</name>
    <name type="common">Caenorhabditis vulgaris</name>
    <dbReference type="NCBI Taxonomy" id="31234"/>
    <lineage>
        <taxon>Eukaryota</taxon>
        <taxon>Metazoa</taxon>
        <taxon>Ecdysozoa</taxon>
        <taxon>Nematoda</taxon>
        <taxon>Chromadorea</taxon>
        <taxon>Rhabditida</taxon>
        <taxon>Rhabditina</taxon>
        <taxon>Rhabditomorpha</taxon>
        <taxon>Rhabditoidea</taxon>
        <taxon>Rhabditidae</taxon>
        <taxon>Peloderinae</taxon>
        <taxon>Caenorhabditis</taxon>
    </lineage>
</organism>
<gene>
    <name evidence="2" type="ORF">GCK72_016895</name>
</gene>
<protein>
    <recommendedName>
        <fullName evidence="4">Homeobox domain-containing protein</fullName>
    </recommendedName>
</protein>
<dbReference type="EMBL" id="WUAV01000005">
    <property type="protein sequence ID" value="KAF1750346.1"/>
    <property type="molecule type" value="Genomic_DNA"/>
</dbReference>
<evidence type="ECO:0000313" key="3">
    <source>
        <dbReference type="Proteomes" id="UP000483820"/>
    </source>
</evidence>
<feature type="compositionally biased region" description="Polar residues" evidence="1">
    <location>
        <begin position="177"/>
        <end position="191"/>
    </location>
</feature>
<proteinExistence type="predicted"/>